<dbReference type="Gene3D" id="2.30.38.10">
    <property type="entry name" value="Luciferase, Domain 3"/>
    <property type="match status" value="4"/>
</dbReference>
<keyword evidence="7" id="KW-1185">Reference proteome</keyword>
<dbReference type="Gene3D" id="3.40.50.12780">
    <property type="entry name" value="N-terminal domain of ligase-like"/>
    <property type="match status" value="2"/>
</dbReference>
<feature type="domain" description="Carrier" evidence="5">
    <location>
        <begin position="303"/>
        <end position="379"/>
    </location>
</feature>
<dbReference type="NCBIfam" id="NF004282">
    <property type="entry name" value="PRK05691.1"/>
    <property type="match status" value="5"/>
</dbReference>
<dbReference type="PROSITE" id="PS00455">
    <property type="entry name" value="AMP_BINDING"/>
    <property type="match status" value="4"/>
</dbReference>
<accession>A0ABC9YSK0</accession>
<dbReference type="NCBIfam" id="NF003417">
    <property type="entry name" value="PRK04813.1"/>
    <property type="match status" value="6"/>
</dbReference>
<dbReference type="GO" id="GO:0044550">
    <property type="term" value="P:secondary metabolite biosynthetic process"/>
    <property type="evidence" value="ECO:0007669"/>
    <property type="project" value="UniProtKB-ARBA"/>
</dbReference>
<dbReference type="GO" id="GO:0072330">
    <property type="term" value="P:monocarboxylic acid biosynthetic process"/>
    <property type="evidence" value="ECO:0007669"/>
    <property type="project" value="UniProtKB-ARBA"/>
</dbReference>
<feature type="domain" description="Carrier" evidence="5">
    <location>
        <begin position="4563"/>
        <end position="4638"/>
    </location>
</feature>
<dbReference type="SUPFAM" id="SSF47336">
    <property type="entry name" value="ACP-like"/>
    <property type="match status" value="5"/>
</dbReference>
<dbReference type="InterPro" id="IPR000873">
    <property type="entry name" value="AMP-dep_synth/lig_dom"/>
</dbReference>
<organism evidence="6 7">
    <name type="scientific">Nocardia seriolae</name>
    <dbReference type="NCBI Taxonomy" id="37332"/>
    <lineage>
        <taxon>Bacteria</taxon>
        <taxon>Bacillati</taxon>
        <taxon>Actinomycetota</taxon>
        <taxon>Actinomycetes</taxon>
        <taxon>Mycobacteriales</taxon>
        <taxon>Nocardiaceae</taxon>
        <taxon>Nocardia</taxon>
    </lineage>
</organism>
<dbReference type="CDD" id="cd19540">
    <property type="entry name" value="LCL_NRPS-like"/>
    <property type="match status" value="5"/>
</dbReference>
<dbReference type="PROSITE" id="PS50075">
    <property type="entry name" value="CARRIER"/>
    <property type="match status" value="5"/>
</dbReference>
<sequence length="5244" mass="558473">MGELLLAVGAAATLVVTAPTVYGGPELAALLRRERVNHMMITPSALTSVDPSGLDALELLVVAGEACPPELVRRWAISLAGGRSRRFVNGYGPTEATILANTAELTPDETVTIGGPLRTVTEYVLDERLMPTLAGVAGELYLAGDQLARGYHNRPGLTAERFVANPFGAPGSRAYRTGDLVRRTAAGELEYLGRNDFQVKIRGFRIELGEIDAALASYPSVDFAVTIGHELADGATILASYVHADGAAAVDTDELIALAGRSLPAHMVPAAITVLDTIPLTPVGKLDRRALPAPKLRVAEFRAPAGRLETLVAEVFAELLGTVDPIGADDDFFGLGGNSLIAARGAARLGALISARVPGRLLFTAPTVAALARELAGLEGAGGRAPLEARPRPERIPLSPAQQRMWFLNQFDPASAADNIPLALRVTGALDVTALRAAFGDVIERHEALRTVYPAVDGVGSQMILPAAEVIPDLVPRPVREEDLPGWLAGAALTGFDVSARVPLRVELARLGPDEHVIAVVLHHIAADGFSTGPFARDLMTAFLARRNGAVPPWRPLPVQYADYTLWQRGALGDEHEPGSLAATQIDYWRGALAGIPERIDLPADRPRPAVASGQGATFAFEIGADLVAGVDELAHAGGASPFMVLHSVFAALLARLSRTDDIVIGSPVAGRGERELDDLVGMFVNTLALRTEVDGGAGFRELLRAAKEVDLAAFSHAELPFERLVEVLDPVRTQAHHPLFQVAMFFQNLDAPRVELPGLVVESVESDGAIAKFDLQLSLLPRANDGMGAVFTYATDLFDEATIAGFARRLVRLLSAVIADTSRPIGDIDLLDGAERTRMLVDWNDTRHAIPEESLLDGYRRAVAAHPDVVAVHFEGVELTYREFDERVNRLARLLIARGVGAESLVGLAVRRSLDLVVGVYAVLTAGGGYVPLDPDHPAERIAHILETARPACVLTTTADAVPVPAGTQVVSLDAVDPRAFSAAPVSDTELLRPVRPEHPAYVIFTSGSTGRPKGVAVSHRAIHNQITWMLAEYPMGPGAVYLQKTATTFDVSLWGYFMPLRAGAKLVVATHDGHRDPAYVAETIARHGVTVTDFVPSMLTVLAAHAAPGTIESLRDVFVIGEALPPETVAAFAGVSDARVHNLYGPTEAAVSVTYWQAREDEHATVPIGVPQWNVGVYVLDSRLRPVPAGVAGELYLAGDQLARGYVRRPDLTSDRFVANPFGTGERMYRTGDLVVWRDAGSGRSQRLEYIGRTDFQVKFRGQRIELGEIETALLARPGLSAAVASVMPSELGDQLVAHVVPLPGRTVDASALPAALADSLPRYMIPSAIVVLDEFPLNASGKLDRKALPAPSFSARRFRTPATALEEIVAGVFAEVLGIDRVGADDDFFALGGNSLIATAVVARIGAALGDRVPVRTLFESPTVTALASTVESRIRRGRTGELGSIPRPERLPLSPAQQRMWFLNRFEDLGDGTVTAGSAAYNLPFALRLTGDLDVDALSAALDDVVARHEVLRTVYPETSDGPAQTVLAGGAPLPRLVVARAVASEIAAAVYELATTPFDVTWEVPIRVRLLELTDATPDPQFVLAVVAHHIAADASSMAPLVRDIMTAYTARRGGGEPAWLPLRVQYADYAVWQREVLGSESDPESVAAQQLEYWRGELAGLPDLLELPTDRPRPAAVSALGSRVEVRIDPAVHAGVVRLARAHNATVFMVVHAALAALLARLSGTADIAIGTPVAGRGERELDDLIGMFVNTLVFRTRVDGGESFAELLARQRETDLRAFSHSDIPFERLVEVLDPPRTTAHHPLFQVGLSFQNMARTALELPGLTIAPVESDVDVSQFDLHLVVSDGYDEAGTPLGIGGYLTYASDLYDAGTVAGFVDRLNRLLAAVVSNPALPVGDIELLAPDEWAAVAAARTATAHPLDATANLLARFEAQAARTPAATALSFEGTSLTYGEFAERVHRLARHLIASGIGPDTLVALGLRRSADLVVAMYAVLAAGGAYVPLDLDQPADRIGQVLETAQPMWVLTTSRDGFEPVEPCGLLRIDDLDLSGYPGAPVTDADRRAPLRSSNIAYVIFTSGSTGRPKGVAVPHAAVVNQIAWITSEYGLSADDVVLLKTPQTFDVSVWELFAPLAVGARMVVATPDGHRDPQYLAEVIAAEGVTITSCVPSMLSVFAGGVAAEQLSSLRALLVAGEAFTSDVVRAFRRVGSAALHNLYGPTEFTVHATHAPASDDMRGAVPIGRPVWNAQAYVLDSRLNPVLPGVAGELYLAGSQLARGYFGRADLTADRFVASPFGFGERMYRTGDLVRSDSDGSITYLGRTDFQVKLRGLRIELGEIESALTAHDSVAQAVVVLNSDPRTGDRLVGYLVPSGSNVDVPLVKSALAAALPSYMVPSAFVVLDALPLNANGKLDRKALPEPEFEATAFRAPSTPIEEIVAGVFTDVLGSGRSASPRSVGADDDFFALGGNSLVATQVAARLGAALDTRVPVRMLFEAPTVAALAIRVEQQAGRGRKALTAGPRPDRVPLSLAQQRMWFLNRFDPASAAYNIPAAVRLTGELNVAALQQAVADTIGRHESLRTVYPQIDGEPRKVIRPAAEAVPDLTPVPVSVSSLPHRIAGVLSAGFDVAREIPVRAGLFRVEPAAVSGGGTAAEYVLVFVVHHISADGWSMGPFTRDVMLAYAARVQGEAPAWSPLPVQYADYTLWQREVLGSENDPDSLISAQADYWRTTLAGLPDELNLPWDRPRPPVSSLRGGTVDFEIDAELHGRLRDIARERNATLFMVVHTALAVFLARLSGTGDIAVGTPIAGRGEAELDDVIGMFVNTLVLRTRVSGQQSFADLLAEVKDSDLGAFAHADMPFERLVELLNPERSTARNPLFQVALSFENLPDAGFELPGLRVGGVDFEIDTAKFDLELRVVGAADSGATGILTFARDLFDRATVQGFAQRFLRVLEAIAADPEIGVGAIDILDGSERADLVARFGLPALPTRTLPELIADAVAVDPAAPAVVLEGRSLSYGELDSRSNRLARLLIGRGVGAEDLVAIAVPRSSDSYLAEWAVTKTGAAFVPVDPNYPADRIAHMVTDSGSRFGLTVSAVRAGLPDSVEWLVLDELEPNAFADTVIDDSDRARPLRPEHPAYVIYTSGSTGVPKGVVVTHTGLVNFATEQIERYGLDSASRALHFASPSFDASILEFLLAVGGAGTLVVVPPGIYGGEELAELIRRERVTHALITPAVLATLDPAGLDSLRVLIAGGEAVAAELVAKWAVPIGEGTLRDGAIRAFHNAYGPTEATIMTNLSDVLVPGAPVTIGGPIRGVRSLILDDRLQPVPVGVAGELYVAGTQLARGYHARAGLTADRFVANPFAVGERMYRTGDVVRWTSDGEVEYVGRSDFQVKVRGFRIELGEIDAVLASHETVDFAVTVGHKSTAGATALVSYVLPVAGGDVDVAVLTEHVAALLPEYMVPASITVLDAIPLTPVGKLDRRALPEPVFADRARGAEFLAPRTPLEHTVAAVVAEVLGLERVGVYDDFFALGGNSLLATQVAARIGAALKARVPVRAVFEASTVAGLAAEAEQYAGAGDRKALTAGPRPDIVPLSLAQQRMWFLNQFDTISAAYNIPVAVRLSGDLDTAALQVAVADLIERHEVLRTIYPQVNGDPSQLILPAGQALPDLTPVVVGADSLRDRITEFLGAGCDVTTEVPVRARLFHLDGGESAEYVLAFVVHHIGADGWSMGPLTRDVMTAYAARVSGTAPGWAPLPVQYADFALWQREVLGSEDDPASLIAAQSEYWRAALAGLPDELNLPADRPRPPVASLRGGTVRFEIAAELHHCLESLARDRNTTLFMVVHTALAVFLARLSGSADLAIGTPIAGRGEAELDDVIGMFVNTLVLRTRVSGQQSFEDLLAEVRDTDLAAFAHADMPFERLVELLNPERSTARNPLFQAALSFENLPDAGFELPGLRIGAVDFAADIAKFDLQLTVAGASDAGATGIFTYARDLFDASTVEAFAQRFLRLLTDIVARPGHPVGDLELLSPTEFEDLTDRQGGPAVPARTYPDLIADAVAIDPAAPAVVSDGRSLTYGELDSRSNRLARLLIEGGIGTEDLVAVAVPRSAESYFAEWAVSKTGAAFLPVDPTYPADRIAHMLTDSGAVIGLTVAAVRADLPDSVEWLVLDELEPDGFADNAIADAERVRPLRPEHPAYVVYTSGSTGLPKGVVVTHAGLANFAAEQVDRYGLDSATRALHFASPSFDGSMMEFLMALGGGGALVVVPTGIYGGEELAEVIRRERVTHAFITTAALATFAPDGLDSLRVLAVGGEAVPAELIAKWAVRLPDGTIRAFHDVYGPTETTIVTNIGDPLVPGDPVTIGGPVRGMRSLILDDRLRPVPVGVAGELYLSGIQLARGYHARPGLSAERFVANPFGAGERMYRTGDVVRWSPDRRIEYVGRSDFQLKVRGFRIELGEIDAALSAHASVDFAVTVGHRQESGATILAAYVVPVAGGVIDVAALTEHVAGRLPEYMVPTAITVLDAVPLTPVGKLDRRALPEPVLVQREFVAPRTPSERLVADTMAAVLGVERVGVHDDFFTLGGNSLLATQVVARLGAALDARVPVRALFEAPTVAALAAGVEQRAGDGGRPALTARKRPEQVPLSLAQQRMWFLNRFDTASAAYNIPVAVRLTGELDTAALQDAVADLIGRHEILRTIYPQADGSPVQVILPAAQAIPDLTPVEVDAETLLERVAEFLGTGFDVTTEIPLRARLFRVHGGESAEYVLAFVVHHISADGWSMGPLTRDVMTAYAARVSGIAPGWAPLPVQYADFALWQREVLGREDDPTGLLATQSEYWRAALAGLPDELNLPADRPRPPVASLRGGTVRFEIPADLRRGLENLARERNATPFMVIHAALAVFLARLSGTDDIAVGTPIAGRGEAELDDVIGMFVNTLVLRTRVSGQTFTDLLAETKDTDLAAFAHADVPFERLVEVLNPERSTARNPLFQVALSFTNLPDTGFELPGLRVGAVDFEVGIAKFDLELTVAGWAESGTVGMFTFARDLFDAATVEVFAQRFLRVLEAIAADPEIGVGAIDILDGSERADLVARFGLPAMPARTLPQLIADAVAIDRDAPAVVFEGRSLSYGELDERSNRLARLLIGHGIGAEDLVAVAVPRSDESYLAEWAVSKTGAAFVPGDPNYPADRITHMVTDSGSLVGLTVASVQASLPDTVEWLVLDEMDPNAFSDN</sequence>
<evidence type="ECO:0000256" key="4">
    <source>
        <dbReference type="ARBA" id="ARBA00022553"/>
    </source>
</evidence>
<dbReference type="InterPro" id="IPR042099">
    <property type="entry name" value="ANL_N_sf"/>
</dbReference>
<dbReference type="PROSITE" id="PS00012">
    <property type="entry name" value="PHOSPHOPANTETHEINE"/>
    <property type="match status" value="4"/>
</dbReference>
<dbReference type="InterPro" id="IPR009081">
    <property type="entry name" value="PP-bd_ACP"/>
</dbReference>
<evidence type="ECO:0000259" key="5">
    <source>
        <dbReference type="PROSITE" id="PS50075"/>
    </source>
</evidence>
<dbReference type="InterPro" id="IPR045851">
    <property type="entry name" value="AMP-bd_C_sf"/>
</dbReference>
<dbReference type="FunFam" id="3.40.50.980:FF:000001">
    <property type="entry name" value="Non-ribosomal peptide synthetase"/>
    <property type="match status" value="3"/>
</dbReference>
<evidence type="ECO:0000256" key="3">
    <source>
        <dbReference type="ARBA" id="ARBA00022450"/>
    </source>
</evidence>
<feature type="domain" description="Carrier" evidence="5">
    <location>
        <begin position="1363"/>
        <end position="1438"/>
    </location>
</feature>
<reference evidence="6 7" key="2">
    <citation type="journal article" date="2016" name="Genome Announc.">
        <title>Draft Genome Sequence of Erythromycin- and Oxytetracycline-Sensitive Nocardia seriolae Strain U-1 (NBRC 110359).</title>
        <authorList>
            <person name="Imajoh M."/>
            <person name="Sukeda M."/>
            <person name="Shimizu M."/>
            <person name="Yamane J."/>
            <person name="Ohnishi K."/>
            <person name="Oshima S."/>
        </authorList>
    </citation>
    <scope>NUCLEOTIDE SEQUENCE [LARGE SCALE GENOMIC DNA]</scope>
    <source>
        <strain evidence="6 7">U-1</strain>
    </source>
</reference>
<dbReference type="Pfam" id="PF00550">
    <property type="entry name" value="PP-binding"/>
    <property type="match status" value="5"/>
</dbReference>
<dbReference type="SUPFAM" id="SSF56801">
    <property type="entry name" value="Acetyl-CoA synthetase-like"/>
    <property type="match status" value="6"/>
</dbReference>
<dbReference type="InterPro" id="IPR020845">
    <property type="entry name" value="AMP-binding_CS"/>
</dbReference>
<feature type="domain" description="Carrier" evidence="5">
    <location>
        <begin position="2438"/>
        <end position="2516"/>
    </location>
</feature>
<dbReference type="InterPro" id="IPR020806">
    <property type="entry name" value="PKS_PP-bd"/>
</dbReference>
<dbReference type="Gene3D" id="1.10.1200.10">
    <property type="entry name" value="ACP-like"/>
    <property type="match status" value="5"/>
</dbReference>
<keyword evidence="4" id="KW-0597">Phosphoprotein</keyword>
<dbReference type="InterPro" id="IPR006162">
    <property type="entry name" value="Ppantetheine_attach_site"/>
</dbReference>
<evidence type="ECO:0000313" key="7">
    <source>
        <dbReference type="Proteomes" id="UP000037179"/>
    </source>
</evidence>
<dbReference type="Gene3D" id="3.30.559.10">
    <property type="entry name" value="Chloramphenicol acetyltransferase-like domain"/>
    <property type="match status" value="5"/>
</dbReference>
<dbReference type="Pfam" id="PF13193">
    <property type="entry name" value="AMP-binding_C"/>
    <property type="match status" value="5"/>
</dbReference>
<evidence type="ECO:0000256" key="1">
    <source>
        <dbReference type="ARBA" id="ARBA00001957"/>
    </source>
</evidence>
<comment type="caution">
    <text evidence="6">The sequence shown here is derived from an EMBL/GenBank/DDBJ whole genome shotgun (WGS) entry which is preliminary data.</text>
</comment>
<dbReference type="InterPro" id="IPR036736">
    <property type="entry name" value="ACP-like_sf"/>
</dbReference>
<dbReference type="FunFam" id="1.10.1200.10:FF:000005">
    <property type="entry name" value="Nonribosomal peptide synthetase 1"/>
    <property type="match status" value="1"/>
</dbReference>
<dbReference type="PANTHER" id="PTHR45527">
    <property type="entry name" value="NONRIBOSOMAL PEPTIDE SYNTHETASE"/>
    <property type="match status" value="1"/>
</dbReference>
<dbReference type="InterPro" id="IPR025110">
    <property type="entry name" value="AMP-bd_C"/>
</dbReference>
<proteinExistence type="inferred from homology"/>
<feature type="domain" description="Carrier" evidence="5">
    <location>
        <begin position="3509"/>
        <end position="3584"/>
    </location>
</feature>
<protein>
    <submittedName>
        <fullName evidence="6">Non-ribosomal peptide synthetase</fullName>
    </submittedName>
</protein>
<dbReference type="Pfam" id="PF00668">
    <property type="entry name" value="Condensation"/>
    <property type="match status" value="5"/>
</dbReference>
<dbReference type="Gene3D" id="3.30.559.30">
    <property type="entry name" value="Nonribosomal peptide synthetase, condensation domain"/>
    <property type="match status" value="5"/>
</dbReference>
<dbReference type="FunFam" id="3.30.300.30:FF:000010">
    <property type="entry name" value="Enterobactin synthetase component F"/>
    <property type="match status" value="1"/>
</dbReference>
<reference evidence="7" key="1">
    <citation type="submission" date="2015-07" db="EMBL/GenBank/DDBJ databases">
        <title>Nocardia seriolae U-1 whole genome shotgun sequence.</title>
        <authorList>
            <person name="Imajoh M."/>
            <person name="Fukumoto Y."/>
            <person name="Sukeda M."/>
            <person name="Yamane J."/>
            <person name="Yamasaki K."/>
            <person name="Shimizu M."/>
            <person name="Ohnishi K."/>
            <person name="Oshima S."/>
        </authorList>
    </citation>
    <scope>NUCLEOTIDE SEQUENCE [LARGE SCALE GENOMIC DNA]</scope>
    <source>
        <strain evidence="7">U-1</strain>
    </source>
</reference>
<name>A0ABC9YSK0_9NOCA</name>
<comment type="cofactor">
    <cofactor evidence="1">
        <name>pantetheine 4'-phosphate</name>
        <dbReference type="ChEBI" id="CHEBI:47942"/>
    </cofactor>
</comment>
<dbReference type="SUPFAM" id="SSF52777">
    <property type="entry name" value="CoA-dependent acyltransferases"/>
    <property type="match status" value="10"/>
</dbReference>
<dbReference type="Gene3D" id="3.40.50.980">
    <property type="match status" value="8"/>
</dbReference>
<dbReference type="EMBL" id="BBYQ01000029">
    <property type="protein sequence ID" value="GAP28158.1"/>
    <property type="molecule type" value="Genomic_DNA"/>
</dbReference>
<evidence type="ECO:0000313" key="6">
    <source>
        <dbReference type="EMBL" id="GAP28158.1"/>
    </source>
</evidence>
<keyword evidence="3" id="KW-0596">Phosphopantetheine</keyword>
<dbReference type="FunFam" id="3.30.300.30:FF:000015">
    <property type="entry name" value="Nonribosomal peptide synthase SidD"/>
    <property type="match status" value="1"/>
</dbReference>
<dbReference type="SMART" id="SM00823">
    <property type="entry name" value="PKS_PP"/>
    <property type="match status" value="5"/>
</dbReference>
<dbReference type="Pfam" id="PF00501">
    <property type="entry name" value="AMP-binding"/>
    <property type="match status" value="6"/>
</dbReference>
<dbReference type="FunFam" id="1.10.1200.10:FF:000016">
    <property type="entry name" value="Non-ribosomal peptide synthase"/>
    <property type="match status" value="2"/>
</dbReference>
<dbReference type="GO" id="GO:0043041">
    <property type="term" value="P:amino acid activation for nonribosomal peptide biosynthetic process"/>
    <property type="evidence" value="ECO:0007669"/>
    <property type="project" value="UniProtKB-ARBA"/>
</dbReference>
<comment type="similarity">
    <text evidence="2">Belongs to the ATP-dependent AMP-binding enzyme family.</text>
</comment>
<evidence type="ECO:0000256" key="2">
    <source>
        <dbReference type="ARBA" id="ARBA00006432"/>
    </source>
</evidence>
<dbReference type="GO" id="GO:0008610">
    <property type="term" value="P:lipid biosynthetic process"/>
    <property type="evidence" value="ECO:0007669"/>
    <property type="project" value="UniProtKB-ARBA"/>
</dbReference>
<dbReference type="InterPro" id="IPR010071">
    <property type="entry name" value="AA_adenyl_dom"/>
</dbReference>
<gene>
    <name evidence="6" type="ORF">NSK11_contig00029-0019</name>
</gene>
<dbReference type="InterPro" id="IPR023213">
    <property type="entry name" value="CAT-like_dom_sf"/>
</dbReference>
<dbReference type="CDD" id="cd17646">
    <property type="entry name" value="A_NRPS_AB3403-like"/>
    <property type="match status" value="2"/>
</dbReference>
<dbReference type="PANTHER" id="PTHR45527:SF1">
    <property type="entry name" value="FATTY ACID SYNTHASE"/>
    <property type="match status" value="1"/>
</dbReference>
<dbReference type="FunFam" id="3.40.50.12780:FF:000012">
    <property type="entry name" value="Non-ribosomal peptide synthetase"/>
    <property type="match status" value="4"/>
</dbReference>
<dbReference type="Proteomes" id="UP000037179">
    <property type="component" value="Unassembled WGS sequence"/>
</dbReference>
<dbReference type="InterPro" id="IPR001242">
    <property type="entry name" value="Condensation_dom"/>
</dbReference>
<dbReference type="Gene3D" id="3.30.300.30">
    <property type="match status" value="5"/>
</dbReference>
<dbReference type="FunFam" id="2.30.38.10:FF:000001">
    <property type="entry name" value="Non-ribosomal peptide synthetase PvdI"/>
    <property type="match status" value="1"/>
</dbReference>
<dbReference type="NCBIfam" id="TIGR01733">
    <property type="entry name" value="AA-adenyl-dom"/>
    <property type="match status" value="4"/>
</dbReference>